<evidence type="ECO:0000259" key="1">
    <source>
        <dbReference type="Pfam" id="PF13225"/>
    </source>
</evidence>
<dbReference type="InterPro" id="IPR025114">
    <property type="entry name" value="D27-like_C"/>
</dbReference>
<name>A0A7S1XFH2_9RHOD</name>
<gene>
    <name evidence="2" type="ORF">CCAE0312_LOCUS6420</name>
</gene>
<organism evidence="2">
    <name type="scientific">Compsopogon caeruleus</name>
    <dbReference type="NCBI Taxonomy" id="31354"/>
    <lineage>
        <taxon>Eukaryota</taxon>
        <taxon>Rhodophyta</taxon>
        <taxon>Compsopogonophyceae</taxon>
        <taxon>Compsopogonales</taxon>
        <taxon>Compsopogonaceae</taxon>
        <taxon>Compsopogon</taxon>
    </lineage>
</organism>
<evidence type="ECO:0000313" key="2">
    <source>
        <dbReference type="EMBL" id="CAD9234332.1"/>
    </source>
</evidence>
<dbReference type="EMBL" id="HBGH01011560">
    <property type="protein sequence ID" value="CAD9234332.1"/>
    <property type="molecule type" value="Transcribed_RNA"/>
</dbReference>
<feature type="domain" description="Beta-carotene isomerase D27-like C-terminal" evidence="1">
    <location>
        <begin position="193"/>
        <end position="235"/>
    </location>
</feature>
<dbReference type="InterPro" id="IPR038938">
    <property type="entry name" value="D27-like"/>
</dbReference>
<dbReference type="PANTHER" id="PTHR33591:SF2">
    <property type="entry name" value="BETA-CAROTENE ISOMERASE D27"/>
    <property type="match status" value="1"/>
</dbReference>
<dbReference type="AlphaFoldDB" id="A0A7S1XFH2"/>
<dbReference type="PANTHER" id="PTHR33591">
    <property type="entry name" value="BETA-CAROTENE ISOMERASE D27"/>
    <property type="match status" value="1"/>
</dbReference>
<dbReference type="GO" id="GO:0005506">
    <property type="term" value="F:iron ion binding"/>
    <property type="evidence" value="ECO:0007669"/>
    <property type="project" value="InterPro"/>
</dbReference>
<sequence>MDRQRAVFVVGPVVAERRTRDSVRSGERQGKEDHAWAVSGRDRCVGRSKLVWMSSSVGPEGPAPNYQAVDRNIFSKVLMGAFGASLERECATSWAPEASTVSELRFEDQGSSGFSRIRDLVWDLKRMYAGDGAGLSDASHRVLQGLFPGWFLKAFVQLFAQPLPEWSARLVAGMSAATTRWLMGASAVDPDGVTLVVERCRFLEECGCISICHYGCKRPTERFISRDMGIPLWMEVRRELAPHGNDDAALFISPFLRGR</sequence>
<dbReference type="Pfam" id="PF13225">
    <property type="entry name" value="D27-like_C"/>
    <property type="match status" value="1"/>
</dbReference>
<reference evidence="2" key="1">
    <citation type="submission" date="2021-01" db="EMBL/GenBank/DDBJ databases">
        <authorList>
            <person name="Corre E."/>
            <person name="Pelletier E."/>
            <person name="Niang G."/>
            <person name="Scheremetjew M."/>
            <person name="Finn R."/>
            <person name="Kale V."/>
            <person name="Holt S."/>
            <person name="Cochrane G."/>
            <person name="Meng A."/>
            <person name="Brown T."/>
            <person name="Cohen L."/>
        </authorList>
    </citation>
    <scope>NUCLEOTIDE SEQUENCE</scope>
    <source>
        <strain evidence="2">SAG 36.94</strain>
    </source>
</reference>
<proteinExistence type="predicted"/>
<protein>
    <recommendedName>
        <fullName evidence="1">Beta-carotene isomerase D27-like C-terminal domain-containing protein</fullName>
    </recommendedName>
</protein>
<accession>A0A7S1XFH2</accession>